<dbReference type="InterPro" id="IPR052565">
    <property type="entry name" value="Glutaredoxin-like_YDR286C"/>
</dbReference>
<dbReference type="Proteomes" id="UP000291343">
    <property type="component" value="Unassembled WGS sequence"/>
</dbReference>
<gene>
    <name evidence="2" type="ORF">LSTR_LSTR002336</name>
</gene>
<keyword evidence="1" id="KW-0813">Transport</keyword>
<dbReference type="InterPro" id="IPR036249">
    <property type="entry name" value="Thioredoxin-like_sf"/>
</dbReference>
<dbReference type="OrthoDB" id="429967at2759"/>
<dbReference type="PANTHER" id="PTHR33558">
    <property type="entry name" value="GLUTAREDOXIN-LIKE PROTEIN C5ORF63 HOMOLOG"/>
    <property type="match status" value="1"/>
</dbReference>
<dbReference type="SMR" id="A0A482X2H8"/>
<keyword evidence="1" id="KW-0249">Electron transport</keyword>
<dbReference type="EMBL" id="QKKF02019433">
    <property type="protein sequence ID" value="RZF39933.1"/>
    <property type="molecule type" value="Genomic_DNA"/>
</dbReference>
<sequence>MEEKPKGLPRLKLYTKDPCPLCDELKEQLAPYQDRLQIVPVDITAPENSQYRKLYRYEIPVVFLEDRFVCKHRLDVSALERRLSQLEALQ</sequence>
<protein>
    <recommendedName>
        <fullName evidence="1">Glutaredoxin-like protein</fullName>
    </recommendedName>
</protein>
<dbReference type="PANTHER" id="PTHR33558:SF1">
    <property type="entry name" value="GLUTAREDOXIN-LIKE PROTEIN C5ORF63 HOMOLOG"/>
    <property type="match status" value="1"/>
</dbReference>
<evidence type="ECO:0000256" key="1">
    <source>
        <dbReference type="RuleBase" id="RU363082"/>
    </source>
</evidence>
<dbReference type="STRING" id="195883.A0A482X2H8"/>
<dbReference type="Pfam" id="PF05768">
    <property type="entry name" value="Glrx-like"/>
    <property type="match status" value="1"/>
</dbReference>
<comment type="similarity">
    <text evidence="1">Belongs to the glutaredoxin family.</text>
</comment>
<keyword evidence="3" id="KW-1185">Reference proteome</keyword>
<dbReference type="SUPFAM" id="SSF52833">
    <property type="entry name" value="Thioredoxin-like"/>
    <property type="match status" value="1"/>
</dbReference>
<organism evidence="2 3">
    <name type="scientific">Laodelphax striatellus</name>
    <name type="common">Small brown planthopper</name>
    <name type="synonym">Delphax striatella</name>
    <dbReference type="NCBI Taxonomy" id="195883"/>
    <lineage>
        <taxon>Eukaryota</taxon>
        <taxon>Metazoa</taxon>
        <taxon>Ecdysozoa</taxon>
        <taxon>Arthropoda</taxon>
        <taxon>Hexapoda</taxon>
        <taxon>Insecta</taxon>
        <taxon>Pterygota</taxon>
        <taxon>Neoptera</taxon>
        <taxon>Paraneoptera</taxon>
        <taxon>Hemiptera</taxon>
        <taxon>Auchenorrhyncha</taxon>
        <taxon>Fulgoroidea</taxon>
        <taxon>Delphacidae</taxon>
        <taxon>Criomorphinae</taxon>
        <taxon>Laodelphax</taxon>
    </lineage>
</organism>
<evidence type="ECO:0000313" key="2">
    <source>
        <dbReference type="EMBL" id="RZF39933.1"/>
    </source>
</evidence>
<dbReference type="AlphaFoldDB" id="A0A482X2H8"/>
<comment type="caution">
    <text evidence="2">The sequence shown here is derived from an EMBL/GenBank/DDBJ whole genome shotgun (WGS) entry which is preliminary data.</text>
</comment>
<evidence type="ECO:0000313" key="3">
    <source>
        <dbReference type="Proteomes" id="UP000291343"/>
    </source>
</evidence>
<proteinExistence type="inferred from homology"/>
<dbReference type="InParanoid" id="A0A482X2H8"/>
<accession>A0A482X2H8</accession>
<dbReference type="Gene3D" id="3.40.30.10">
    <property type="entry name" value="Glutaredoxin"/>
    <property type="match status" value="1"/>
</dbReference>
<dbReference type="InterPro" id="IPR008554">
    <property type="entry name" value="Glutaredoxin-like"/>
</dbReference>
<name>A0A482X2H8_LAOST</name>
<reference evidence="2 3" key="1">
    <citation type="journal article" date="2017" name="Gigascience">
        <title>Genome sequence of the small brown planthopper, Laodelphax striatellus.</title>
        <authorList>
            <person name="Zhu J."/>
            <person name="Jiang F."/>
            <person name="Wang X."/>
            <person name="Yang P."/>
            <person name="Bao Y."/>
            <person name="Zhao W."/>
            <person name="Wang W."/>
            <person name="Lu H."/>
            <person name="Wang Q."/>
            <person name="Cui N."/>
            <person name="Li J."/>
            <person name="Chen X."/>
            <person name="Luo L."/>
            <person name="Yu J."/>
            <person name="Kang L."/>
            <person name="Cui F."/>
        </authorList>
    </citation>
    <scope>NUCLEOTIDE SEQUENCE [LARGE SCALE GENOMIC DNA]</scope>
    <source>
        <strain evidence="2">Lst14</strain>
    </source>
</reference>